<name>A0A9W4U0C0_9PLEO</name>
<organism evidence="1 2">
    <name type="scientific">Periconia digitata</name>
    <dbReference type="NCBI Taxonomy" id="1303443"/>
    <lineage>
        <taxon>Eukaryota</taxon>
        <taxon>Fungi</taxon>
        <taxon>Dikarya</taxon>
        <taxon>Ascomycota</taxon>
        <taxon>Pezizomycotina</taxon>
        <taxon>Dothideomycetes</taxon>
        <taxon>Pleosporomycetidae</taxon>
        <taxon>Pleosporales</taxon>
        <taxon>Massarineae</taxon>
        <taxon>Periconiaceae</taxon>
        <taxon>Periconia</taxon>
    </lineage>
</organism>
<comment type="caution">
    <text evidence="1">The sequence shown here is derived from an EMBL/GenBank/DDBJ whole genome shotgun (WGS) entry which is preliminary data.</text>
</comment>
<proteinExistence type="predicted"/>
<gene>
    <name evidence="1" type="ORF">PDIGIT_LOCUS114</name>
</gene>
<reference evidence="1" key="1">
    <citation type="submission" date="2023-01" db="EMBL/GenBank/DDBJ databases">
        <authorList>
            <person name="Van Ghelder C."/>
            <person name="Rancurel C."/>
        </authorList>
    </citation>
    <scope>NUCLEOTIDE SEQUENCE</scope>
    <source>
        <strain evidence="1">CNCM I-4278</strain>
    </source>
</reference>
<evidence type="ECO:0000313" key="2">
    <source>
        <dbReference type="Proteomes" id="UP001152607"/>
    </source>
</evidence>
<dbReference type="Proteomes" id="UP001152607">
    <property type="component" value="Unassembled WGS sequence"/>
</dbReference>
<dbReference type="EMBL" id="CAOQHR010000001">
    <property type="protein sequence ID" value="CAI6228288.1"/>
    <property type="molecule type" value="Genomic_DNA"/>
</dbReference>
<evidence type="ECO:0000313" key="1">
    <source>
        <dbReference type="EMBL" id="CAI6228288.1"/>
    </source>
</evidence>
<keyword evidence="2" id="KW-1185">Reference proteome</keyword>
<dbReference type="AlphaFoldDB" id="A0A9W4U0C0"/>
<protein>
    <submittedName>
        <fullName evidence="1">Uncharacterized protein</fullName>
    </submittedName>
</protein>
<sequence>MCCNKITVHERCTCRDNSFSKIYKSIFGFKGRYQLVCLGNGEASPTLNDVFNPALVVVLEYGQDLERTA</sequence>
<accession>A0A9W4U0C0</accession>